<dbReference type="EMBL" id="BOPG01000012">
    <property type="protein sequence ID" value="GIJ54479.1"/>
    <property type="molecule type" value="Genomic_DNA"/>
</dbReference>
<feature type="domain" description="GH16" evidence="3">
    <location>
        <begin position="60"/>
        <end position="299"/>
    </location>
</feature>
<evidence type="ECO:0000313" key="5">
    <source>
        <dbReference type="Proteomes" id="UP000612585"/>
    </source>
</evidence>
<dbReference type="Gene3D" id="2.60.120.200">
    <property type="match status" value="1"/>
</dbReference>
<dbReference type="RefSeq" id="WP_203989565.1">
    <property type="nucleotide sequence ID" value="NZ_BOPG01000012.1"/>
</dbReference>
<comment type="caution">
    <text evidence="4">The sequence shown here is derived from an EMBL/GenBank/DDBJ whole genome shotgun (WGS) entry which is preliminary data.</text>
</comment>
<evidence type="ECO:0000256" key="2">
    <source>
        <dbReference type="SAM" id="SignalP"/>
    </source>
</evidence>
<sequence length="299" mass="32060">MPSRTRWLVTGAVVLVAAVPVAGYAVHNATRDPAVEKENVVWEDTFAGAAGTAPDPDKWLFTTGTSYPGGAPQFGTGEVQTYTDDPDNVRLDGSGNLVITATRDAAGGWRSARLETHRTDFEPAPGTTLEVAARMKLPVPSQGYWPAFWMLGDGFRGTYTNWPGVGEVDIMESTGRQPNLVYATMHCGVAPGGPCREHDGLSGRHTAPADQPLSAAFHTFSIQWDRSLPREEIRWYVDGRQFHTVHASDVDAATWAKATDHGFFLLLNLAIGGALPGGPDASTTPGGSLLVDFVSVKRL</sequence>
<comment type="similarity">
    <text evidence="1">Belongs to the glycosyl hydrolase 16 family.</text>
</comment>
<dbReference type="InterPro" id="IPR013320">
    <property type="entry name" value="ConA-like_dom_sf"/>
</dbReference>
<dbReference type="Pfam" id="PF00722">
    <property type="entry name" value="Glyco_hydro_16"/>
    <property type="match status" value="1"/>
</dbReference>
<dbReference type="AlphaFoldDB" id="A0A8J3YZE8"/>
<keyword evidence="2" id="KW-0732">Signal</keyword>
<evidence type="ECO:0000259" key="3">
    <source>
        <dbReference type="PROSITE" id="PS51762"/>
    </source>
</evidence>
<dbReference type="InterPro" id="IPR000757">
    <property type="entry name" value="Beta-glucanase-like"/>
</dbReference>
<dbReference type="GO" id="GO:0004553">
    <property type="term" value="F:hydrolase activity, hydrolyzing O-glycosyl compounds"/>
    <property type="evidence" value="ECO:0007669"/>
    <property type="project" value="InterPro"/>
</dbReference>
<proteinExistence type="inferred from homology"/>
<accession>A0A8J3YZE8</accession>
<feature type="chain" id="PRO_5035287238" description="GH16 domain-containing protein" evidence="2">
    <location>
        <begin position="26"/>
        <end position="299"/>
    </location>
</feature>
<keyword evidence="5" id="KW-1185">Reference proteome</keyword>
<dbReference type="PANTHER" id="PTHR10963:SF55">
    <property type="entry name" value="GLYCOSIDE HYDROLASE FAMILY 16 PROTEIN"/>
    <property type="match status" value="1"/>
</dbReference>
<feature type="signal peptide" evidence="2">
    <location>
        <begin position="1"/>
        <end position="25"/>
    </location>
</feature>
<dbReference type="InterPro" id="IPR050546">
    <property type="entry name" value="Glycosyl_Hydrlase_16"/>
</dbReference>
<dbReference type="GO" id="GO:0005975">
    <property type="term" value="P:carbohydrate metabolic process"/>
    <property type="evidence" value="ECO:0007669"/>
    <property type="project" value="InterPro"/>
</dbReference>
<evidence type="ECO:0000256" key="1">
    <source>
        <dbReference type="ARBA" id="ARBA00006865"/>
    </source>
</evidence>
<dbReference type="Proteomes" id="UP000612585">
    <property type="component" value="Unassembled WGS sequence"/>
</dbReference>
<dbReference type="PANTHER" id="PTHR10963">
    <property type="entry name" value="GLYCOSYL HYDROLASE-RELATED"/>
    <property type="match status" value="1"/>
</dbReference>
<dbReference type="CDD" id="cd02182">
    <property type="entry name" value="GH16_Strep_laminarinase_like"/>
    <property type="match status" value="1"/>
</dbReference>
<dbReference type="SUPFAM" id="SSF49899">
    <property type="entry name" value="Concanavalin A-like lectins/glucanases"/>
    <property type="match status" value="1"/>
</dbReference>
<gene>
    <name evidence="4" type="ORF">Vau01_019950</name>
</gene>
<organism evidence="4 5">
    <name type="scientific">Virgisporangium aurantiacum</name>
    <dbReference type="NCBI Taxonomy" id="175570"/>
    <lineage>
        <taxon>Bacteria</taxon>
        <taxon>Bacillati</taxon>
        <taxon>Actinomycetota</taxon>
        <taxon>Actinomycetes</taxon>
        <taxon>Micromonosporales</taxon>
        <taxon>Micromonosporaceae</taxon>
        <taxon>Virgisporangium</taxon>
    </lineage>
</organism>
<name>A0A8J3YZE8_9ACTN</name>
<reference evidence="4" key="1">
    <citation type="submission" date="2021-01" db="EMBL/GenBank/DDBJ databases">
        <title>Whole genome shotgun sequence of Virgisporangium aurantiacum NBRC 16421.</title>
        <authorList>
            <person name="Komaki H."/>
            <person name="Tamura T."/>
        </authorList>
    </citation>
    <scope>NUCLEOTIDE SEQUENCE</scope>
    <source>
        <strain evidence="4">NBRC 16421</strain>
    </source>
</reference>
<evidence type="ECO:0000313" key="4">
    <source>
        <dbReference type="EMBL" id="GIJ54479.1"/>
    </source>
</evidence>
<protein>
    <recommendedName>
        <fullName evidence="3">GH16 domain-containing protein</fullName>
    </recommendedName>
</protein>
<dbReference type="PROSITE" id="PS51762">
    <property type="entry name" value="GH16_2"/>
    <property type="match status" value="1"/>
</dbReference>